<dbReference type="Gene3D" id="3.10.450.50">
    <property type="match status" value="1"/>
</dbReference>
<dbReference type="SUPFAM" id="SSF54427">
    <property type="entry name" value="NTF2-like"/>
    <property type="match status" value="1"/>
</dbReference>
<dbReference type="Pfam" id="PF12680">
    <property type="entry name" value="SnoaL_2"/>
    <property type="match status" value="1"/>
</dbReference>
<sequence>MLIERLRRAIDDHDLDGFAACFAPGYDSRQPAHPARAFTGRDQVRRNWGRLFANVPDLRAELSAHARADGVEWAEWHWHGTHRDGTAFDMRGTTLFGVRDGLIHWGRLYMEETERDGADIDRTVRRLAGE</sequence>
<accession>A0ABN1XZM8</accession>
<comment type="caution">
    <text evidence="2">The sequence shown here is derived from an EMBL/GenBank/DDBJ whole genome shotgun (WGS) entry which is preliminary data.</text>
</comment>
<dbReference type="RefSeq" id="WP_344331451.1">
    <property type="nucleotide sequence ID" value="NZ_BAAAKJ010000097.1"/>
</dbReference>
<evidence type="ECO:0000313" key="2">
    <source>
        <dbReference type="EMBL" id="GAA1390482.1"/>
    </source>
</evidence>
<reference evidence="2 3" key="1">
    <citation type="journal article" date="2019" name="Int. J. Syst. Evol. Microbiol.">
        <title>The Global Catalogue of Microorganisms (GCM) 10K type strain sequencing project: providing services to taxonomists for standard genome sequencing and annotation.</title>
        <authorList>
            <consortium name="The Broad Institute Genomics Platform"/>
            <consortium name="The Broad Institute Genome Sequencing Center for Infectious Disease"/>
            <person name="Wu L."/>
            <person name="Ma J."/>
        </authorList>
    </citation>
    <scope>NUCLEOTIDE SEQUENCE [LARGE SCALE GENOMIC DNA]</scope>
    <source>
        <strain evidence="2 3">JCM 12393</strain>
    </source>
</reference>
<dbReference type="EMBL" id="BAAAKJ010000097">
    <property type="protein sequence ID" value="GAA1390482.1"/>
    <property type="molecule type" value="Genomic_DNA"/>
</dbReference>
<organism evidence="2 3">
    <name type="scientific">Kitasatospora putterlickiae</name>
    <dbReference type="NCBI Taxonomy" id="221725"/>
    <lineage>
        <taxon>Bacteria</taxon>
        <taxon>Bacillati</taxon>
        <taxon>Actinomycetota</taxon>
        <taxon>Actinomycetes</taxon>
        <taxon>Kitasatosporales</taxon>
        <taxon>Streptomycetaceae</taxon>
        <taxon>Kitasatospora</taxon>
    </lineage>
</organism>
<keyword evidence="3" id="KW-1185">Reference proteome</keyword>
<name>A0ABN1XZM8_9ACTN</name>
<proteinExistence type="predicted"/>
<dbReference type="InterPro" id="IPR032710">
    <property type="entry name" value="NTF2-like_dom_sf"/>
</dbReference>
<evidence type="ECO:0000313" key="3">
    <source>
        <dbReference type="Proteomes" id="UP001499863"/>
    </source>
</evidence>
<feature type="domain" description="SnoaL-like" evidence="1">
    <location>
        <begin position="3"/>
        <end position="103"/>
    </location>
</feature>
<protein>
    <recommendedName>
        <fullName evidence="1">SnoaL-like domain-containing protein</fullName>
    </recommendedName>
</protein>
<dbReference type="Proteomes" id="UP001499863">
    <property type="component" value="Unassembled WGS sequence"/>
</dbReference>
<dbReference type="InterPro" id="IPR037401">
    <property type="entry name" value="SnoaL-like"/>
</dbReference>
<evidence type="ECO:0000259" key="1">
    <source>
        <dbReference type="Pfam" id="PF12680"/>
    </source>
</evidence>
<gene>
    <name evidence="2" type="ORF">GCM10009639_19350</name>
</gene>